<dbReference type="GO" id="GO:0016740">
    <property type="term" value="F:transferase activity"/>
    <property type="evidence" value="ECO:0007669"/>
    <property type="project" value="UniProtKB-KW"/>
</dbReference>
<comment type="caution">
    <text evidence="1">The sequence shown here is derived from an EMBL/GenBank/DDBJ whole genome shotgun (WGS) entry which is preliminary data.</text>
</comment>
<proteinExistence type="predicted"/>
<keyword evidence="1" id="KW-0808">Transferase</keyword>
<dbReference type="Gene3D" id="3.30.460.40">
    <property type="match status" value="1"/>
</dbReference>
<dbReference type="Proteomes" id="UP000238362">
    <property type="component" value="Unassembled WGS sequence"/>
</dbReference>
<dbReference type="OrthoDB" id="3611766at2"/>
<organism evidence="1 2">
    <name type="scientific">Prauserella shujinwangii</name>
    <dbReference type="NCBI Taxonomy" id="1453103"/>
    <lineage>
        <taxon>Bacteria</taxon>
        <taxon>Bacillati</taxon>
        <taxon>Actinomycetota</taxon>
        <taxon>Actinomycetes</taxon>
        <taxon>Pseudonocardiales</taxon>
        <taxon>Pseudonocardiaceae</taxon>
        <taxon>Prauserella</taxon>
    </lineage>
</organism>
<protein>
    <submittedName>
        <fullName evidence="1">Putative nucleotidyltransferase-like protein</fullName>
    </submittedName>
</protein>
<sequence length="379" mass="40784">MARRLCGVDAYPGPLLAVAGYGLAGADRPWPGGPLDDDSWSGLLAAARKHRVLGPLRAAAGAGALPATAAQADAARAAHRGVLLRVLSLERELMAVADRLEESDVDFRVLKGSAYAHLDYPDPALRSFIDLDVLVRADDIGRAVAALSAAGFARTLAEPRPGFDRRFDKGTTLRHPGGFEVDLHRTFVLGPWGVRVDLDSLWDDGEEFAVGGRTLRALSRTNRLLHACYHAALGDWPLRLGSLRDVAALLPRTGGEATEVRGRAAAWGVEAVVAAAVADARRLLGIRGGDAFTAWADGYLPTRREEAWLGLHTHEGKTFAAQALATIPALPGFRDRVAYLRALLLPDRGYTEGRHPSALSRFRFAVREIRRGRGAPARE</sequence>
<dbReference type="EMBL" id="PVNH01000009">
    <property type="protein sequence ID" value="PRX45631.1"/>
    <property type="molecule type" value="Genomic_DNA"/>
</dbReference>
<dbReference type="InterPro" id="IPR039498">
    <property type="entry name" value="NTP_transf_5"/>
</dbReference>
<name>A0A2T0LQN6_9PSEU</name>
<evidence type="ECO:0000313" key="1">
    <source>
        <dbReference type="EMBL" id="PRX45631.1"/>
    </source>
</evidence>
<evidence type="ECO:0000313" key="2">
    <source>
        <dbReference type="Proteomes" id="UP000238362"/>
    </source>
</evidence>
<dbReference type="RefSeq" id="WP_106180810.1">
    <property type="nucleotide sequence ID" value="NZ_PVNH01000009.1"/>
</dbReference>
<accession>A0A2T0LQN6</accession>
<gene>
    <name evidence="1" type="ORF">B0I33_109294</name>
</gene>
<reference evidence="1 2" key="1">
    <citation type="submission" date="2018-03" db="EMBL/GenBank/DDBJ databases">
        <title>Genomic Encyclopedia of Type Strains, Phase III (KMG-III): the genomes of soil and plant-associated and newly described type strains.</title>
        <authorList>
            <person name="Whitman W."/>
        </authorList>
    </citation>
    <scope>NUCLEOTIDE SEQUENCE [LARGE SCALE GENOMIC DNA]</scope>
    <source>
        <strain evidence="1 2">CGMCC 4.7125</strain>
    </source>
</reference>
<dbReference type="Pfam" id="PF14907">
    <property type="entry name" value="NTP_transf_5"/>
    <property type="match status" value="1"/>
</dbReference>
<keyword evidence="2" id="KW-1185">Reference proteome</keyword>
<dbReference type="AlphaFoldDB" id="A0A2T0LQN6"/>